<keyword evidence="3" id="KW-1185">Reference proteome</keyword>
<organism evidence="2 3">
    <name type="scientific">Moheibacter lacus</name>
    <dbReference type="NCBI Taxonomy" id="2745851"/>
    <lineage>
        <taxon>Bacteria</taxon>
        <taxon>Pseudomonadati</taxon>
        <taxon>Bacteroidota</taxon>
        <taxon>Flavobacteriia</taxon>
        <taxon>Flavobacteriales</taxon>
        <taxon>Weeksellaceae</taxon>
        <taxon>Moheibacter</taxon>
    </lineage>
</organism>
<sequence>MNNYFTIDLGKTYYIAEISILNLDGKLVFHKYFNSISKEEIQLSIPTGIYLAKIKLDH</sequence>
<evidence type="ECO:0000256" key="1">
    <source>
        <dbReference type="ARBA" id="ARBA00022729"/>
    </source>
</evidence>
<dbReference type="EMBL" id="JACDZE010000005">
    <property type="protein sequence ID" value="MBA5630648.1"/>
    <property type="molecule type" value="Genomic_DNA"/>
</dbReference>
<dbReference type="InterPro" id="IPR026444">
    <property type="entry name" value="Secre_tail"/>
</dbReference>
<comment type="caution">
    <text evidence="2">The sequence shown here is derived from an EMBL/GenBank/DDBJ whole genome shotgun (WGS) entry which is preliminary data.</text>
</comment>
<dbReference type="Proteomes" id="UP000552241">
    <property type="component" value="Unassembled WGS sequence"/>
</dbReference>
<protein>
    <submittedName>
        <fullName evidence="2">T9SS type A sorting domain-containing protein</fullName>
    </submittedName>
</protein>
<evidence type="ECO:0000313" key="3">
    <source>
        <dbReference type="Proteomes" id="UP000552241"/>
    </source>
</evidence>
<dbReference type="NCBIfam" id="TIGR04183">
    <property type="entry name" value="Por_Secre_tail"/>
    <property type="match status" value="1"/>
</dbReference>
<gene>
    <name evidence="2" type="ORF">HU137_12810</name>
</gene>
<keyword evidence="1" id="KW-0732">Signal</keyword>
<name>A0A838ZUH9_9FLAO</name>
<dbReference type="AlphaFoldDB" id="A0A838ZUH9"/>
<proteinExistence type="predicted"/>
<evidence type="ECO:0000313" key="2">
    <source>
        <dbReference type="EMBL" id="MBA5630648.1"/>
    </source>
</evidence>
<reference evidence="2 3" key="1">
    <citation type="submission" date="2020-07" db="EMBL/GenBank/DDBJ databases">
        <title>Moheibacter lacus sp. nov., a member of the family Flavobacteriaceae isolated from freshwater lake sediment.</title>
        <authorList>
            <person name="Liu Y."/>
        </authorList>
    </citation>
    <scope>NUCLEOTIDE SEQUENCE [LARGE SCALE GENOMIC DNA]</scope>
    <source>
        <strain evidence="2 3">BDHS18</strain>
    </source>
</reference>
<accession>A0A838ZUH9</accession>